<feature type="binding site" evidence="8">
    <location>
        <begin position="7"/>
        <end position="15"/>
    </location>
    <ligand>
        <name>ATP</name>
        <dbReference type="ChEBI" id="CHEBI:30616"/>
    </ligand>
</feature>
<dbReference type="AlphaFoldDB" id="A0A831ZJ58"/>
<evidence type="ECO:0000256" key="6">
    <source>
        <dbReference type="ARBA" id="ARBA00047615"/>
    </source>
</evidence>
<evidence type="ECO:0000256" key="1">
    <source>
        <dbReference type="ARBA" id="ARBA00009427"/>
    </source>
</evidence>
<dbReference type="InterPro" id="IPR011994">
    <property type="entry name" value="Cytidylate_kinase_dom"/>
</dbReference>
<dbReference type="Pfam" id="PF02224">
    <property type="entry name" value="Cytidylate_kin"/>
    <property type="match status" value="1"/>
</dbReference>
<comment type="caution">
    <text evidence="10">The sequence shown here is derived from an EMBL/GenBank/DDBJ whole genome shotgun (WGS) entry which is preliminary data.</text>
</comment>
<evidence type="ECO:0000313" key="10">
    <source>
        <dbReference type="EMBL" id="HFK96391.1"/>
    </source>
</evidence>
<dbReference type="GO" id="GO:0005737">
    <property type="term" value="C:cytoplasm"/>
    <property type="evidence" value="ECO:0007669"/>
    <property type="project" value="UniProtKB-SubCell"/>
</dbReference>
<evidence type="ECO:0000259" key="9">
    <source>
        <dbReference type="Pfam" id="PF02224"/>
    </source>
</evidence>
<proteinExistence type="inferred from homology"/>
<dbReference type="InterPro" id="IPR027417">
    <property type="entry name" value="P-loop_NTPase"/>
</dbReference>
<dbReference type="GO" id="GO:0036431">
    <property type="term" value="F:dCMP kinase activity"/>
    <property type="evidence" value="ECO:0007669"/>
    <property type="project" value="InterPro"/>
</dbReference>
<dbReference type="NCBIfam" id="TIGR00017">
    <property type="entry name" value="cmk"/>
    <property type="match status" value="1"/>
</dbReference>
<keyword evidence="8" id="KW-0963">Cytoplasm</keyword>
<evidence type="ECO:0000256" key="5">
    <source>
        <dbReference type="ARBA" id="ARBA00022840"/>
    </source>
</evidence>
<evidence type="ECO:0000256" key="7">
    <source>
        <dbReference type="ARBA" id="ARBA00048478"/>
    </source>
</evidence>
<evidence type="ECO:0000256" key="2">
    <source>
        <dbReference type="ARBA" id="ARBA00022679"/>
    </source>
</evidence>
<comment type="subcellular location">
    <subcellularLocation>
        <location evidence="8">Cytoplasm</location>
    </subcellularLocation>
</comment>
<dbReference type="EMBL" id="DSTK01000012">
    <property type="protein sequence ID" value="HFK96391.1"/>
    <property type="molecule type" value="Genomic_DNA"/>
</dbReference>
<dbReference type="GO" id="GO:0006220">
    <property type="term" value="P:pyrimidine nucleotide metabolic process"/>
    <property type="evidence" value="ECO:0007669"/>
    <property type="project" value="UniProtKB-UniRule"/>
</dbReference>
<reference evidence="10" key="1">
    <citation type="journal article" date="2020" name="mSystems">
        <title>Genome- and Community-Level Interaction Insights into Carbon Utilization and Element Cycling Functions of Hydrothermarchaeota in Hydrothermal Sediment.</title>
        <authorList>
            <person name="Zhou Z."/>
            <person name="Liu Y."/>
            <person name="Xu W."/>
            <person name="Pan J."/>
            <person name="Luo Z.H."/>
            <person name="Li M."/>
        </authorList>
    </citation>
    <scope>NUCLEOTIDE SEQUENCE [LARGE SCALE GENOMIC DNA]</scope>
    <source>
        <strain evidence="10">SpSt-456</strain>
    </source>
</reference>
<protein>
    <recommendedName>
        <fullName evidence="8">Cytidylate kinase</fullName>
        <shortName evidence="8">CK</shortName>
        <ecNumber evidence="8">2.7.4.25</ecNumber>
    </recommendedName>
    <alternativeName>
        <fullName evidence="8">Cytidine monophosphate kinase</fullName>
        <shortName evidence="8">CMP kinase</shortName>
    </alternativeName>
</protein>
<name>A0A831ZJ58_9BACT</name>
<evidence type="ECO:0000256" key="4">
    <source>
        <dbReference type="ARBA" id="ARBA00022777"/>
    </source>
</evidence>
<keyword evidence="3 8" id="KW-0547">Nucleotide-binding</keyword>
<dbReference type="Gene3D" id="3.40.50.300">
    <property type="entry name" value="P-loop containing nucleotide triphosphate hydrolases"/>
    <property type="match status" value="1"/>
</dbReference>
<keyword evidence="2 8" id="KW-0808">Transferase</keyword>
<gene>
    <name evidence="8" type="primary">cmk</name>
    <name evidence="10" type="ORF">ENS06_03575</name>
</gene>
<dbReference type="SUPFAM" id="SSF52540">
    <property type="entry name" value="P-loop containing nucleoside triphosphate hydrolases"/>
    <property type="match status" value="1"/>
</dbReference>
<dbReference type="CDD" id="cd02020">
    <property type="entry name" value="CMPK"/>
    <property type="match status" value="1"/>
</dbReference>
<evidence type="ECO:0000256" key="3">
    <source>
        <dbReference type="ARBA" id="ARBA00022741"/>
    </source>
</evidence>
<keyword evidence="4 8" id="KW-0418">Kinase</keyword>
<organism evidence="10">
    <name type="scientific">Desulfacinum infernum</name>
    <dbReference type="NCBI Taxonomy" id="35837"/>
    <lineage>
        <taxon>Bacteria</taxon>
        <taxon>Pseudomonadati</taxon>
        <taxon>Thermodesulfobacteriota</taxon>
        <taxon>Syntrophobacteria</taxon>
        <taxon>Syntrophobacterales</taxon>
        <taxon>Syntrophobacteraceae</taxon>
        <taxon>Desulfacinum</taxon>
    </lineage>
</organism>
<sequence length="232" mass="25533">MIIAIDGPAGSGKSTISRLLAERLGGVYLDSGAMYRAVAWALAQNRLLDDQDAVLERVLPSLPLEFTVRDGRMHILWRGLPLGPEIRSPEVTQAASAIAQREPVRRFLLHKQRQTARQGGVVVAEGRDMGTVVFPDADVKVFLTATPEERARRRAAQYGEQGIEVDYQEVLRSLQARDDADATRSIAPLKPAHGAVLVDTSRLAIPEVVQVLMHLVEQAAQKRTRDETSRAD</sequence>
<accession>A0A831ZJ58</accession>
<comment type="catalytic activity">
    <reaction evidence="7 8">
        <text>CMP + ATP = CDP + ADP</text>
        <dbReference type="Rhea" id="RHEA:11600"/>
        <dbReference type="ChEBI" id="CHEBI:30616"/>
        <dbReference type="ChEBI" id="CHEBI:58069"/>
        <dbReference type="ChEBI" id="CHEBI:60377"/>
        <dbReference type="ChEBI" id="CHEBI:456216"/>
        <dbReference type="EC" id="2.7.4.25"/>
    </reaction>
</comment>
<dbReference type="GO" id="GO:0005524">
    <property type="term" value="F:ATP binding"/>
    <property type="evidence" value="ECO:0007669"/>
    <property type="project" value="UniProtKB-UniRule"/>
</dbReference>
<dbReference type="EC" id="2.7.4.25" evidence="8"/>
<feature type="domain" description="Cytidylate kinase" evidence="9">
    <location>
        <begin position="3"/>
        <end position="217"/>
    </location>
</feature>
<evidence type="ECO:0000256" key="8">
    <source>
        <dbReference type="HAMAP-Rule" id="MF_00238"/>
    </source>
</evidence>
<comment type="similarity">
    <text evidence="1 8">Belongs to the cytidylate kinase family. Type 1 subfamily.</text>
</comment>
<keyword evidence="5 8" id="KW-0067">ATP-binding</keyword>
<comment type="catalytic activity">
    <reaction evidence="6 8">
        <text>dCMP + ATP = dCDP + ADP</text>
        <dbReference type="Rhea" id="RHEA:25094"/>
        <dbReference type="ChEBI" id="CHEBI:30616"/>
        <dbReference type="ChEBI" id="CHEBI:57566"/>
        <dbReference type="ChEBI" id="CHEBI:58593"/>
        <dbReference type="ChEBI" id="CHEBI:456216"/>
        <dbReference type="EC" id="2.7.4.25"/>
    </reaction>
</comment>
<dbReference type="HAMAP" id="MF_00238">
    <property type="entry name" value="Cytidyl_kinase_type1"/>
    <property type="match status" value="1"/>
</dbReference>
<dbReference type="InterPro" id="IPR003136">
    <property type="entry name" value="Cytidylate_kin"/>
</dbReference>